<sequence>MESKSHDKGRFSTRKKVDAVLRLFRGEDLDTLSRELGVTAARLSEWREVFLAQGTTGLKSRQGDAKEAEITQLKEMVGDLSMRLELSREAVRRLKEGSPLVSRRSKP</sequence>
<organism evidence="1">
    <name type="scientific">Leptospirillum ferriphilum</name>
    <dbReference type="NCBI Taxonomy" id="178606"/>
    <lineage>
        <taxon>Bacteria</taxon>
        <taxon>Pseudomonadati</taxon>
        <taxon>Nitrospirota</taxon>
        <taxon>Nitrospiria</taxon>
        <taxon>Nitrospirales</taxon>
        <taxon>Nitrospiraceae</taxon>
        <taxon>Leptospirillum</taxon>
    </lineage>
</organism>
<evidence type="ECO:0000313" key="1">
    <source>
        <dbReference type="EMBL" id="HFT93186.1"/>
    </source>
</evidence>
<dbReference type="InterPro" id="IPR002514">
    <property type="entry name" value="Transposase_8"/>
</dbReference>
<dbReference type="GO" id="GO:0003677">
    <property type="term" value="F:DNA binding"/>
    <property type="evidence" value="ECO:0007669"/>
    <property type="project" value="InterPro"/>
</dbReference>
<name>A0A7C3LSD6_9BACT</name>
<comment type="caution">
    <text evidence="1">The sequence shown here is derived from an EMBL/GenBank/DDBJ whole genome shotgun (WGS) entry which is preliminary data.</text>
</comment>
<dbReference type="GO" id="GO:0006313">
    <property type="term" value="P:DNA transposition"/>
    <property type="evidence" value="ECO:0007669"/>
    <property type="project" value="InterPro"/>
</dbReference>
<dbReference type="Pfam" id="PF01527">
    <property type="entry name" value="HTH_Tnp_1"/>
    <property type="match status" value="1"/>
</dbReference>
<dbReference type="SUPFAM" id="SSF46689">
    <property type="entry name" value="Homeodomain-like"/>
    <property type="match status" value="1"/>
</dbReference>
<accession>A0A7C3LSD6</accession>
<protein>
    <submittedName>
        <fullName evidence="1">IS3 family transposase</fullName>
    </submittedName>
</protein>
<dbReference type="GO" id="GO:0004803">
    <property type="term" value="F:transposase activity"/>
    <property type="evidence" value="ECO:0007669"/>
    <property type="project" value="InterPro"/>
</dbReference>
<dbReference type="AlphaFoldDB" id="A0A7C3LSD6"/>
<dbReference type="InterPro" id="IPR009057">
    <property type="entry name" value="Homeodomain-like_sf"/>
</dbReference>
<dbReference type="EMBL" id="DTMM01000087">
    <property type="protein sequence ID" value="HFT93186.1"/>
    <property type="molecule type" value="Genomic_DNA"/>
</dbReference>
<reference evidence="1" key="1">
    <citation type="journal article" date="2020" name="mSystems">
        <title>Genome- and Community-Level Interaction Insights into Carbon Utilization and Element Cycling Functions of Hydrothermarchaeota in Hydrothermal Sediment.</title>
        <authorList>
            <person name="Zhou Z."/>
            <person name="Liu Y."/>
            <person name="Xu W."/>
            <person name="Pan J."/>
            <person name="Luo Z.H."/>
            <person name="Li M."/>
        </authorList>
    </citation>
    <scope>NUCLEOTIDE SEQUENCE [LARGE SCALE GENOMIC DNA]</scope>
    <source>
        <strain evidence="1">SpSt-902</strain>
    </source>
</reference>
<proteinExistence type="predicted"/>
<gene>
    <name evidence="1" type="ORF">ENX03_04465</name>
</gene>